<evidence type="ECO:0000313" key="6">
    <source>
        <dbReference type="EMBL" id="EHJ09186.1"/>
    </source>
</evidence>
<feature type="active site" description="For ring-opening step" evidence="4">
    <location>
        <position position="144"/>
    </location>
</feature>
<protein>
    <recommendedName>
        <fullName evidence="4">Glucosamine-6-phosphate deaminase</fullName>
        <ecNumber evidence="4">3.5.99.6</ecNumber>
    </recommendedName>
    <alternativeName>
        <fullName evidence="4">GlcN6P deaminase</fullName>
        <shortName evidence="4">GNPDA</shortName>
    </alternativeName>
    <alternativeName>
        <fullName evidence="4">Glucosamine-6-phosphate isomerase</fullName>
    </alternativeName>
</protein>
<keyword evidence="3 4" id="KW-0119">Carbohydrate metabolism</keyword>
<dbReference type="FunFam" id="3.40.50.1360:FF:000003">
    <property type="entry name" value="Glucosamine-6-phosphate deaminase"/>
    <property type="match status" value="1"/>
</dbReference>
<evidence type="ECO:0000313" key="7">
    <source>
        <dbReference type="Proteomes" id="UP000005413"/>
    </source>
</evidence>
<dbReference type="EMBL" id="AEUN01000010">
    <property type="protein sequence ID" value="EHJ09186.1"/>
    <property type="molecule type" value="Genomic_DNA"/>
</dbReference>
<dbReference type="GO" id="GO:0006043">
    <property type="term" value="P:glucosamine catabolic process"/>
    <property type="evidence" value="ECO:0007669"/>
    <property type="project" value="TreeGrafter"/>
</dbReference>
<feature type="active site" description="For ring-opening step" evidence="4">
    <location>
        <position position="137"/>
    </location>
</feature>
<organism evidence="6 7">
    <name type="scientific">Staphylococcus simiae CCM 7213 = CCUG 51256</name>
    <dbReference type="NCBI Taxonomy" id="911238"/>
    <lineage>
        <taxon>Bacteria</taxon>
        <taxon>Bacillati</taxon>
        <taxon>Bacillota</taxon>
        <taxon>Bacilli</taxon>
        <taxon>Bacillales</taxon>
        <taxon>Staphylococcaceae</taxon>
        <taxon>Staphylococcus</taxon>
    </lineage>
</organism>
<keyword evidence="6" id="KW-0413">Isomerase</keyword>
<dbReference type="InterPro" id="IPR006148">
    <property type="entry name" value="Glc/Gal-6P_isomerase"/>
</dbReference>
<dbReference type="PANTHER" id="PTHR11280:SF5">
    <property type="entry name" value="GLUCOSAMINE-6-PHOSPHATE ISOMERASE"/>
    <property type="match status" value="1"/>
</dbReference>
<dbReference type="InterPro" id="IPR004547">
    <property type="entry name" value="Glucosamine6P_isomerase"/>
</dbReference>
<feature type="active site" description="Proton acceptor; for ring-opening step" evidence="4">
    <location>
        <position position="139"/>
    </location>
</feature>
<gene>
    <name evidence="4" type="primary">nagB</name>
    <name evidence="6" type="ORF">SS7213T_00204</name>
</gene>
<dbReference type="RefSeq" id="WP_002461568.1">
    <property type="nucleotide sequence ID" value="NZ_AEUN01000010.1"/>
</dbReference>
<dbReference type="PANTHER" id="PTHR11280">
    <property type="entry name" value="GLUCOSAMINE-6-PHOSPHATE ISOMERASE"/>
    <property type="match status" value="1"/>
</dbReference>
<dbReference type="GO" id="GO:0042802">
    <property type="term" value="F:identical protein binding"/>
    <property type="evidence" value="ECO:0007669"/>
    <property type="project" value="TreeGrafter"/>
</dbReference>
<comment type="similarity">
    <text evidence="4">Belongs to the glucosamine/galactosamine-6-phosphate isomerase family. NagB subfamily.</text>
</comment>
<evidence type="ECO:0000256" key="4">
    <source>
        <dbReference type="HAMAP-Rule" id="MF_01241"/>
    </source>
</evidence>
<comment type="catalytic activity">
    <reaction evidence="1 4">
        <text>alpha-D-glucosamine 6-phosphate + H2O = beta-D-fructose 6-phosphate + NH4(+)</text>
        <dbReference type="Rhea" id="RHEA:12172"/>
        <dbReference type="ChEBI" id="CHEBI:15377"/>
        <dbReference type="ChEBI" id="CHEBI:28938"/>
        <dbReference type="ChEBI" id="CHEBI:57634"/>
        <dbReference type="ChEBI" id="CHEBI:75989"/>
        <dbReference type="EC" id="3.5.99.6"/>
    </reaction>
</comment>
<reference evidence="6 7" key="1">
    <citation type="journal article" date="2012" name="BMC Genomics">
        <title>Comparative genomic analysis of the genus Staphylococcus including Staphylococcus aureus and its newly described sister species Staphylococcus simiae.</title>
        <authorList>
            <person name="Suzuki H."/>
            <person name="Lefebure T."/>
            <person name="Pavinski Bitar P."/>
            <person name="Stanhope M.J."/>
        </authorList>
    </citation>
    <scope>NUCLEOTIDE SEQUENCE [LARGE SCALE GENOMIC DNA]</scope>
    <source>
        <strain evidence="6 7">CCM 7213</strain>
    </source>
</reference>
<dbReference type="InterPro" id="IPR018321">
    <property type="entry name" value="Glucosamine6P_isomerase_CS"/>
</dbReference>
<comment type="caution">
    <text evidence="4">Lacks conserved residue(s) required for the propagation of feature annotation.</text>
</comment>
<evidence type="ECO:0000256" key="1">
    <source>
        <dbReference type="ARBA" id="ARBA00000644"/>
    </source>
</evidence>
<dbReference type="GO" id="GO:0005975">
    <property type="term" value="P:carbohydrate metabolic process"/>
    <property type="evidence" value="ECO:0007669"/>
    <property type="project" value="InterPro"/>
</dbReference>
<proteinExistence type="inferred from homology"/>
<dbReference type="PROSITE" id="PS01161">
    <property type="entry name" value="GLC_GALNAC_ISOMERASE"/>
    <property type="match status" value="1"/>
</dbReference>
<dbReference type="Pfam" id="PF01182">
    <property type="entry name" value="Glucosamine_iso"/>
    <property type="match status" value="1"/>
</dbReference>
<sequence>MKVINMGTKAQASFYVACELYKEMAFNAKCNLGLATGGTMTDLYQQLSQLLNDNHLNVNHVTTFNLDEYIGLAKDHNQSYHYYMNKVLFENYPHFNEEQIFIPNGVAQNEQQEANHYEQLLKQNGPRDIQILGIGENGHIGFNEPGTAFDSQTGIVNLTESTIEANSRYFDQPDDVPRQAISMGLSSILQAKRIILLAFGAKKKQAISNMLKLDPTTDVPATILQTHPNVEIYLDTEATPDHLLNKTVK</sequence>
<dbReference type="EC" id="3.5.99.6" evidence="4"/>
<dbReference type="SUPFAM" id="SSF100950">
    <property type="entry name" value="NagB/RpiA/CoA transferase-like"/>
    <property type="match status" value="1"/>
</dbReference>
<dbReference type="Gene3D" id="3.40.50.1360">
    <property type="match status" value="1"/>
</dbReference>
<comment type="pathway">
    <text evidence="4">Amino-sugar metabolism; N-acetylneuraminate degradation; D-fructose 6-phosphate from N-acetylneuraminate: step 5/5.</text>
</comment>
<dbReference type="InterPro" id="IPR037171">
    <property type="entry name" value="NagB/RpiA_transferase-like"/>
</dbReference>
<evidence type="ECO:0000256" key="3">
    <source>
        <dbReference type="ARBA" id="ARBA00023277"/>
    </source>
</evidence>
<dbReference type="CDD" id="cd01399">
    <property type="entry name" value="GlcN6P_deaminase"/>
    <property type="match status" value="1"/>
</dbReference>
<feature type="active site" description="Proton acceptor; for enolization step" evidence="4">
    <location>
        <position position="67"/>
    </location>
</feature>
<dbReference type="OrthoDB" id="9791139at2"/>
<keyword evidence="7" id="KW-1185">Reference proteome</keyword>
<dbReference type="GO" id="GO:0019262">
    <property type="term" value="P:N-acetylneuraminate catabolic process"/>
    <property type="evidence" value="ECO:0007669"/>
    <property type="project" value="UniProtKB-UniRule"/>
</dbReference>
<feature type="domain" description="Glucosamine/galactosamine-6-phosphate isomerase" evidence="5">
    <location>
        <begin position="18"/>
        <end position="226"/>
    </location>
</feature>
<dbReference type="GO" id="GO:0006046">
    <property type="term" value="P:N-acetylglucosamine catabolic process"/>
    <property type="evidence" value="ECO:0007669"/>
    <property type="project" value="TreeGrafter"/>
</dbReference>
<dbReference type="PATRIC" id="fig|911238.3.peg.38"/>
<evidence type="ECO:0000259" key="5">
    <source>
        <dbReference type="Pfam" id="PF01182"/>
    </source>
</evidence>
<dbReference type="AlphaFoldDB" id="G5JF49"/>
<dbReference type="GO" id="GO:0004342">
    <property type="term" value="F:glucosamine-6-phosphate deaminase activity"/>
    <property type="evidence" value="ECO:0007669"/>
    <property type="project" value="UniProtKB-UniRule"/>
</dbReference>
<comment type="function">
    <text evidence="4">Catalyzes the reversible isomerization-deamination of glucosamine 6-phosphate (GlcN6P) to form fructose 6-phosphate (Fru6P) and ammonium ion.</text>
</comment>
<dbReference type="Proteomes" id="UP000005413">
    <property type="component" value="Unassembled WGS sequence"/>
</dbReference>
<name>G5JF49_9STAP</name>
<dbReference type="UniPathway" id="UPA00629">
    <property type="reaction ID" value="UER00684"/>
</dbReference>
<accession>G5JF49</accession>
<keyword evidence="2 4" id="KW-0378">Hydrolase</keyword>
<dbReference type="GO" id="GO:0016853">
    <property type="term" value="F:isomerase activity"/>
    <property type="evidence" value="ECO:0007669"/>
    <property type="project" value="UniProtKB-KW"/>
</dbReference>
<evidence type="ECO:0000256" key="2">
    <source>
        <dbReference type="ARBA" id="ARBA00022801"/>
    </source>
</evidence>
<comment type="caution">
    <text evidence="6">The sequence shown here is derived from an EMBL/GenBank/DDBJ whole genome shotgun (WGS) entry which is preliminary data.</text>
</comment>
<dbReference type="GO" id="GO:0005737">
    <property type="term" value="C:cytoplasm"/>
    <property type="evidence" value="ECO:0007669"/>
    <property type="project" value="TreeGrafter"/>
</dbReference>
<dbReference type="HAMAP" id="MF_01241">
    <property type="entry name" value="GlcN6P_deamin"/>
    <property type="match status" value="1"/>
</dbReference>